<dbReference type="PROSITE" id="PS00624">
    <property type="entry name" value="GMC_OXRED_2"/>
    <property type="match status" value="1"/>
</dbReference>
<keyword evidence="3" id="KW-0285">Flavoprotein</keyword>
<reference evidence="7" key="1">
    <citation type="submission" date="2020-11" db="EMBL/GenBank/DDBJ databases">
        <authorList>
            <person name="Tran Van P."/>
        </authorList>
    </citation>
    <scope>NUCLEOTIDE SEQUENCE</scope>
</reference>
<dbReference type="GO" id="GO:0050660">
    <property type="term" value="F:flavin adenine dinucleotide binding"/>
    <property type="evidence" value="ECO:0007669"/>
    <property type="project" value="InterPro"/>
</dbReference>
<dbReference type="InterPro" id="IPR007867">
    <property type="entry name" value="GMC_OxRtase_C"/>
</dbReference>
<dbReference type="SUPFAM" id="SSF51905">
    <property type="entry name" value="FAD/NAD(P)-binding domain"/>
    <property type="match status" value="1"/>
</dbReference>
<evidence type="ECO:0000259" key="6">
    <source>
        <dbReference type="PROSITE" id="PS00624"/>
    </source>
</evidence>
<dbReference type="Gene3D" id="3.50.50.60">
    <property type="entry name" value="FAD/NAD(P)-binding domain"/>
    <property type="match status" value="1"/>
</dbReference>
<sequence length="315" mass="34826">MLQVLLSDKYEAYGVQYRRFGHVGRVRARKAVILCAGTVGSSKILMLSGMGPKHHLQSLKIPLIQDLPVGQNLQDHVTTGLDIVILNQTLPLNVANIASLSSAFDYLFYGTGPWTSPGCEAVAVVHSDLSDPQTDPPDLQLMAIPSGASSDDGAHLYTTVGITDKVWQGYFSTLSGQQVASFLPVLLHPKSKGEILLRDGDPNSLPLINPRYLTHQRDVDTLYRAIEVCDIITVTSYTKYQWVNTHQPRGPLSEDHHTTKKTLSLTSALRSNTEQTERRARLDRLQESNTCPASRRKKRVPSPAARSIRALRYCS</sequence>
<protein>
    <recommendedName>
        <fullName evidence="6">Glucose-methanol-choline oxidoreductase N-terminal domain-containing protein</fullName>
    </recommendedName>
</protein>
<dbReference type="PANTHER" id="PTHR11552">
    <property type="entry name" value="GLUCOSE-METHANOL-CHOLINE GMC OXIDOREDUCTASE"/>
    <property type="match status" value="1"/>
</dbReference>
<accession>A0A7R9H261</accession>
<feature type="domain" description="Glucose-methanol-choline oxidoreductase N-terminal" evidence="6">
    <location>
        <begin position="37"/>
        <end position="51"/>
    </location>
</feature>
<dbReference type="Gene3D" id="3.30.560.10">
    <property type="entry name" value="Glucose Oxidase, domain 3"/>
    <property type="match status" value="1"/>
</dbReference>
<comment type="cofactor">
    <cofactor evidence="1">
        <name>FAD</name>
        <dbReference type="ChEBI" id="CHEBI:57692"/>
    </cofactor>
</comment>
<evidence type="ECO:0000256" key="4">
    <source>
        <dbReference type="ARBA" id="ARBA00022827"/>
    </source>
</evidence>
<dbReference type="SUPFAM" id="SSF54373">
    <property type="entry name" value="FAD-linked reductases, C-terminal domain"/>
    <property type="match status" value="1"/>
</dbReference>
<comment type="similarity">
    <text evidence="2">Belongs to the GMC oxidoreductase family.</text>
</comment>
<gene>
    <name evidence="7" type="ORF">TCEB3V08_LOCUS7809</name>
</gene>
<dbReference type="Pfam" id="PF00732">
    <property type="entry name" value="GMC_oxred_N"/>
    <property type="match status" value="1"/>
</dbReference>
<dbReference type="Pfam" id="PF05199">
    <property type="entry name" value="GMC_oxred_C"/>
    <property type="match status" value="1"/>
</dbReference>
<evidence type="ECO:0000313" key="7">
    <source>
        <dbReference type="EMBL" id="CAD7405076.1"/>
    </source>
</evidence>
<dbReference type="EMBL" id="OC319331">
    <property type="protein sequence ID" value="CAD7405076.1"/>
    <property type="molecule type" value="Genomic_DNA"/>
</dbReference>
<dbReference type="InterPro" id="IPR012132">
    <property type="entry name" value="GMC_OxRdtase"/>
</dbReference>
<evidence type="ECO:0000256" key="5">
    <source>
        <dbReference type="SAM" id="MobiDB-lite"/>
    </source>
</evidence>
<dbReference type="GO" id="GO:0016614">
    <property type="term" value="F:oxidoreductase activity, acting on CH-OH group of donors"/>
    <property type="evidence" value="ECO:0007669"/>
    <property type="project" value="InterPro"/>
</dbReference>
<dbReference type="InterPro" id="IPR036188">
    <property type="entry name" value="FAD/NAD-bd_sf"/>
</dbReference>
<dbReference type="PANTHER" id="PTHR11552:SF147">
    <property type="entry name" value="CHOLINE DEHYDROGENASE, MITOCHONDRIAL"/>
    <property type="match status" value="1"/>
</dbReference>
<evidence type="ECO:0000256" key="3">
    <source>
        <dbReference type="ARBA" id="ARBA00022630"/>
    </source>
</evidence>
<organism evidence="7">
    <name type="scientific">Timema cristinae</name>
    <name type="common">Walking stick</name>
    <dbReference type="NCBI Taxonomy" id="61476"/>
    <lineage>
        <taxon>Eukaryota</taxon>
        <taxon>Metazoa</taxon>
        <taxon>Ecdysozoa</taxon>
        <taxon>Arthropoda</taxon>
        <taxon>Hexapoda</taxon>
        <taxon>Insecta</taxon>
        <taxon>Pterygota</taxon>
        <taxon>Neoptera</taxon>
        <taxon>Polyneoptera</taxon>
        <taxon>Phasmatodea</taxon>
        <taxon>Timematodea</taxon>
        <taxon>Timematoidea</taxon>
        <taxon>Timematidae</taxon>
        <taxon>Timema</taxon>
    </lineage>
</organism>
<proteinExistence type="inferred from homology"/>
<keyword evidence="4" id="KW-0274">FAD</keyword>
<name>A0A7R9H261_TIMCR</name>
<feature type="compositionally biased region" description="Basic and acidic residues" evidence="5">
    <location>
        <begin position="275"/>
        <end position="286"/>
    </location>
</feature>
<dbReference type="AlphaFoldDB" id="A0A7R9H261"/>
<dbReference type="InterPro" id="IPR000172">
    <property type="entry name" value="GMC_OxRdtase_N"/>
</dbReference>
<evidence type="ECO:0000256" key="2">
    <source>
        <dbReference type="ARBA" id="ARBA00010790"/>
    </source>
</evidence>
<feature type="region of interest" description="Disordered" evidence="5">
    <location>
        <begin position="267"/>
        <end position="302"/>
    </location>
</feature>
<evidence type="ECO:0000256" key="1">
    <source>
        <dbReference type="ARBA" id="ARBA00001974"/>
    </source>
</evidence>